<evidence type="ECO:0000313" key="12">
    <source>
        <dbReference type="Proteomes" id="UP000219860"/>
    </source>
</evidence>
<evidence type="ECO:0000313" key="6">
    <source>
        <dbReference type="EMBL" id="CXI53336.1"/>
    </source>
</evidence>
<gene>
    <name evidence="6" type="ORF">PBK173_000247100</name>
    <name evidence="10" type="ORF">PBNK65E_000239900</name>
    <name evidence="7" type="ORF">PBNK65NY_000239100</name>
    <name evidence="8" type="ORF">PBSP11A_000238900</name>
    <name evidence="9" type="ORF">PBSP11RLL_000239000</name>
</gene>
<name>A0A0Y9X7T1_PLABE</name>
<sequence length="258" mass="30949">MKNHLVKYNKYLKYDNPIIIENSETNNKNSKDEKNLKEKNIVRVIEKIRKNFKSNMLYKNGNKNIYLFNDPIYDIFPIKYLNEKKTEYISYVSKLTNDDDIFLCLKKIFEYTTNMYSKYMIINDESLEELLSIFMEICRQVSAISFSRGVLLKELFNYNVIVLTHYYKLIKSSIAFNLKKQTKQNDTLNNYINQIETQKKQINDLKNSVLLTEQIIQTEKTNFQKELSKETLIYENKIDKLKKANQRKKDDFTRILQL</sequence>
<dbReference type="VEuPathDB" id="PlasmoDB:PBANKA_1022400"/>
<dbReference type="EMBL" id="LT614636">
    <property type="protein sequence ID" value="SCN26225.1"/>
    <property type="molecule type" value="Genomic_DNA"/>
</dbReference>
<dbReference type="Proteomes" id="UP000069549">
    <property type="component" value="Chromosome 10"/>
</dbReference>
<feature type="coiled-coil region" evidence="5">
    <location>
        <begin position="178"/>
        <end position="244"/>
    </location>
</feature>
<dbReference type="GO" id="GO:0045504">
    <property type="term" value="F:dynein heavy chain binding"/>
    <property type="evidence" value="ECO:0007669"/>
    <property type="project" value="TreeGrafter"/>
</dbReference>
<evidence type="ECO:0000313" key="9">
    <source>
        <dbReference type="EMBL" id="SCM17895.1"/>
    </source>
</evidence>
<dbReference type="OMA" id="LKYDNCI"/>
<dbReference type="EMBL" id="LT608258">
    <property type="protein sequence ID" value="SCM16099.1"/>
    <property type="molecule type" value="Genomic_DNA"/>
</dbReference>
<accession>A0A0Y9X7T1</accession>
<organism evidence="6 11">
    <name type="scientific">Plasmodium berghei</name>
    <dbReference type="NCBI Taxonomy" id="5821"/>
    <lineage>
        <taxon>Eukaryota</taxon>
        <taxon>Sar</taxon>
        <taxon>Alveolata</taxon>
        <taxon>Apicomplexa</taxon>
        <taxon>Aconoidasida</taxon>
        <taxon>Haemosporida</taxon>
        <taxon>Plasmodiidae</taxon>
        <taxon>Plasmodium</taxon>
        <taxon>Plasmodium (Vinckeia)</taxon>
    </lineage>
</organism>
<evidence type="ECO:0000313" key="13">
    <source>
        <dbReference type="Proteomes" id="UP000219974"/>
    </source>
</evidence>
<dbReference type="Pfam" id="PF10211">
    <property type="entry name" value="Ax_dynein_light"/>
    <property type="match status" value="1"/>
</dbReference>
<evidence type="ECO:0000256" key="5">
    <source>
        <dbReference type="SAM" id="Coils"/>
    </source>
</evidence>
<evidence type="ECO:0000313" key="7">
    <source>
        <dbReference type="EMBL" id="SCL94781.1"/>
    </source>
</evidence>
<dbReference type="PANTHER" id="PTHR13183:SF0">
    <property type="entry name" value="AXONEMAL DYNEIN LIGHT INTERMEDIATE POLYPEPTIDE 1"/>
    <property type="match status" value="1"/>
</dbReference>
<evidence type="ECO:0000256" key="3">
    <source>
        <dbReference type="ARBA" id="ARBA00023175"/>
    </source>
</evidence>
<dbReference type="Proteomes" id="UP000220214">
    <property type="component" value="Chromosome 10"/>
</dbReference>
<evidence type="ECO:0000256" key="1">
    <source>
        <dbReference type="ARBA" id="ARBA00023017"/>
    </source>
</evidence>
<dbReference type="EMBL" id="LT608146">
    <property type="protein sequence ID" value="SCL94781.1"/>
    <property type="molecule type" value="Genomic_DNA"/>
</dbReference>
<dbReference type="InterPro" id="IPR019347">
    <property type="entry name" value="Axonemal_dynein_light_chain"/>
</dbReference>
<proteinExistence type="inferred from homology"/>
<dbReference type="Proteomes" id="UP000516480">
    <property type="component" value="Chromosome 10"/>
</dbReference>
<protein>
    <submittedName>
        <fullName evidence="6">Dynein-associated protein, putative</fullName>
    </submittedName>
</protein>
<keyword evidence="3" id="KW-0505">Motor protein</keyword>
<evidence type="ECO:0000313" key="11">
    <source>
        <dbReference type="Proteomes" id="UP000069549"/>
    </source>
</evidence>
<comment type="similarity">
    <text evidence="4">Belongs to the inner dynein arm light chain family.</text>
</comment>
<evidence type="ECO:0000313" key="10">
    <source>
        <dbReference type="EMBL" id="SCN26225.1"/>
    </source>
</evidence>
<dbReference type="OrthoDB" id="273640at2759"/>
<dbReference type="GO" id="GO:0030286">
    <property type="term" value="C:dynein complex"/>
    <property type="evidence" value="ECO:0007669"/>
    <property type="project" value="UniProtKB-KW"/>
</dbReference>
<dbReference type="AlphaFoldDB" id="A0A0Y9X7T1"/>
<keyword evidence="2 5" id="KW-0175">Coiled coil</keyword>
<dbReference type="EMBL" id="LT608274">
    <property type="protein sequence ID" value="SCM17895.1"/>
    <property type="molecule type" value="Genomic_DNA"/>
</dbReference>
<reference evidence="6 11" key="1">
    <citation type="submission" date="2016-02" db="EMBL/GenBank/DDBJ databases">
        <authorList>
            <consortium name="Pathogen Informatics"/>
        </authorList>
    </citation>
    <scope>NUCLEOTIDE SEQUENCE [LARGE SCALE GENOMIC DNA]</scope>
    <source>
        <strain evidence="6 11">K173</strain>
        <strain evidence="7 15">NK65 ny</strain>
        <strain evidence="10 14">NK65e</strain>
        <strain evidence="8 12">SP11 Antwerpcl1</strain>
        <strain evidence="9 13">SP11 RLL</strain>
    </source>
</reference>
<dbReference type="PANTHER" id="PTHR13183">
    <property type="entry name" value="AXONEMAL INNER ARM DYNEIN LIGHT CHAIN 28"/>
    <property type="match status" value="1"/>
</dbReference>
<keyword evidence="1" id="KW-0243">Dynein</keyword>
<dbReference type="GO" id="GO:0005930">
    <property type="term" value="C:axoneme"/>
    <property type="evidence" value="ECO:0007669"/>
    <property type="project" value="TreeGrafter"/>
</dbReference>
<dbReference type="Proteomes" id="UP000219860">
    <property type="component" value="Chromosome 10"/>
</dbReference>
<evidence type="ECO:0000256" key="4">
    <source>
        <dbReference type="ARBA" id="ARBA00038114"/>
    </source>
</evidence>
<dbReference type="EMBL" id="LT160030">
    <property type="protein sequence ID" value="CXI53336.1"/>
    <property type="molecule type" value="Genomic_DNA"/>
</dbReference>
<evidence type="ECO:0000256" key="2">
    <source>
        <dbReference type="ARBA" id="ARBA00023054"/>
    </source>
</evidence>
<evidence type="ECO:0000313" key="8">
    <source>
        <dbReference type="EMBL" id="SCM16099.1"/>
    </source>
</evidence>
<dbReference type="Proteomes" id="UP000219974">
    <property type="component" value="Chromosome 10"/>
</dbReference>
<evidence type="ECO:0000313" key="14">
    <source>
        <dbReference type="Proteomes" id="UP000220214"/>
    </source>
</evidence>
<evidence type="ECO:0000313" key="15">
    <source>
        <dbReference type="Proteomes" id="UP000516480"/>
    </source>
</evidence>